<name>A0A1Y1Y0X3_9FUNG</name>
<dbReference type="SUPFAM" id="SSF56219">
    <property type="entry name" value="DNase I-like"/>
    <property type="match status" value="1"/>
</dbReference>
<dbReference type="Gene3D" id="3.60.10.10">
    <property type="entry name" value="Endonuclease/exonuclease/phosphatase"/>
    <property type="match status" value="1"/>
</dbReference>
<dbReference type="SMART" id="SM00128">
    <property type="entry name" value="IPPc"/>
    <property type="match status" value="1"/>
</dbReference>
<dbReference type="AlphaFoldDB" id="A0A1Y1Y0X3"/>
<dbReference type="InterPro" id="IPR015943">
    <property type="entry name" value="WD40/YVTN_repeat-like_dom_sf"/>
</dbReference>
<reference evidence="2 3" key="1">
    <citation type="submission" date="2016-07" db="EMBL/GenBank/DDBJ databases">
        <title>Pervasive Adenine N6-methylation of Active Genes in Fungi.</title>
        <authorList>
            <consortium name="DOE Joint Genome Institute"/>
            <person name="Mondo S.J."/>
            <person name="Dannebaum R.O."/>
            <person name="Kuo R.C."/>
            <person name="Labutti K."/>
            <person name="Haridas S."/>
            <person name="Kuo A."/>
            <person name="Salamov A."/>
            <person name="Ahrendt S.R."/>
            <person name="Lipzen A."/>
            <person name="Sullivan W."/>
            <person name="Andreopoulos W.B."/>
            <person name="Clum A."/>
            <person name="Lindquist E."/>
            <person name="Daum C."/>
            <person name="Ramamoorthy G.K."/>
            <person name="Gryganskyi A."/>
            <person name="Culley D."/>
            <person name="Magnuson J.K."/>
            <person name="James T.Y."/>
            <person name="O'Malley M.A."/>
            <person name="Stajich J.E."/>
            <person name="Spatafora J.W."/>
            <person name="Visel A."/>
            <person name="Grigoriev I.V."/>
        </authorList>
    </citation>
    <scope>NUCLEOTIDE SEQUENCE [LARGE SCALE GENOMIC DNA]</scope>
    <source>
        <strain evidence="2 3">CBS 931.73</strain>
    </source>
</reference>
<dbReference type="InParanoid" id="A0A1Y1Y0X3"/>
<dbReference type="PANTHER" id="PTHR11200:SF240">
    <property type="entry name" value="INOSITOL POLYPHOSPHATE 5-PHOSPHATASE C9G1.10C-RELATED"/>
    <property type="match status" value="1"/>
</dbReference>
<dbReference type="STRING" id="1314790.A0A1Y1Y0X3"/>
<accession>A0A1Y1Y0X3</accession>
<dbReference type="GO" id="GO:0004439">
    <property type="term" value="F:phosphatidylinositol-4,5-bisphosphate 5-phosphatase activity"/>
    <property type="evidence" value="ECO:0007669"/>
    <property type="project" value="TreeGrafter"/>
</dbReference>
<evidence type="ECO:0000259" key="1">
    <source>
        <dbReference type="SMART" id="SM00128"/>
    </source>
</evidence>
<dbReference type="Gene3D" id="2.130.10.10">
    <property type="entry name" value="YVTN repeat-like/Quinoprotein amine dehydrogenase"/>
    <property type="match status" value="2"/>
</dbReference>
<sequence length="693" mass="79288">MVKQEATTIGHEDGRVSSIAACPAVRVEDEGRRFWCGLFDGTLIEIDTETCKVTSRISSAHSSPVNHILRYKLQLWTIDDSGVVKIWTPNVNKQLSLLEKSPAIQIAKKQQVAIVVRNELWTAKDRNLNIYAYKSGHIGNSFEQVETLDIFPEFGNFTCLTKNREGTIVYSGHMDGKVMIWDTMTHSCVRVVPVSNYRICSLLCVRERYLWTGFATGRIYIYDMSFAHWNLVKSWDAHRSSPVTQLIFNSSSIFLCGNVQIASFAEDGGVKIWDGMLTRDWKEKEMLQRDAEFCEFRDIKVLICSWNIDASKPQNLEEEEAAAMESWLSAIKDPEIIVVGFQEAVNLESKKVTAKSILKFKNKSKSKTNEEPWTQRYKLWQDKLTEAIGRAGHQSKYELIHCHNLIGLFTCVFVKVSEKPKIQCAAAGKVKTGFGGLHGNKGAIAVRFLYEDSSFCFVNCHLAAGQGHVLQRNNDAATILQTSVFEPINGDKFVFVKGGNGTLITDHGLCFWSGDLNYRIDLPRQKVLELIGRQEWDKLYENDQLQREQSQNLAFMLRSFTEGPIQFAPTYKYNPLSNTYDTSEKQRIPAWCDRILYRGERIQQHSYDRHELTNSDHRPISAVFTATIKRVLPQVEKVQVDVEAAWANYMEKIYHHGMENWLVECGYPREIVKQVLERDYNITNAANFLNSQY</sequence>
<dbReference type="SUPFAM" id="SSF50978">
    <property type="entry name" value="WD40 repeat-like"/>
    <property type="match status" value="1"/>
</dbReference>
<dbReference type="InterPro" id="IPR036322">
    <property type="entry name" value="WD40_repeat_dom_sf"/>
</dbReference>
<evidence type="ECO:0000313" key="2">
    <source>
        <dbReference type="EMBL" id="ORX91661.1"/>
    </source>
</evidence>
<dbReference type="FunCoup" id="A0A1Y1Y0X3">
    <property type="interactions" value="49"/>
</dbReference>
<dbReference type="InterPro" id="IPR046985">
    <property type="entry name" value="IP5"/>
</dbReference>
<keyword evidence="3" id="KW-1185">Reference proteome</keyword>
<protein>
    <submittedName>
        <fullName evidence="2">DNase I-like protein</fullName>
    </submittedName>
</protein>
<comment type="caution">
    <text evidence="2">The sequence shown here is derived from an EMBL/GenBank/DDBJ whole genome shotgun (WGS) entry which is preliminary data.</text>
</comment>
<gene>
    <name evidence="2" type="ORF">K493DRAFT_227506</name>
</gene>
<proteinExistence type="predicted"/>
<organism evidence="2 3">
    <name type="scientific">Basidiobolus meristosporus CBS 931.73</name>
    <dbReference type="NCBI Taxonomy" id="1314790"/>
    <lineage>
        <taxon>Eukaryota</taxon>
        <taxon>Fungi</taxon>
        <taxon>Fungi incertae sedis</taxon>
        <taxon>Zoopagomycota</taxon>
        <taxon>Entomophthoromycotina</taxon>
        <taxon>Basidiobolomycetes</taxon>
        <taxon>Basidiobolales</taxon>
        <taxon>Basidiobolaceae</taxon>
        <taxon>Basidiobolus</taxon>
    </lineage>
</organism>
<dbReference type="InterPro" id="IPR036691">
    <property type="entry name" value="Endo/exonu/phosph_ase_sf"/>
</dbReference>
<evidence type="ECO:0000313" key="3">
    <source>
        <dbReference type="Proteomes" id="UP000193498"/>
    </source>
</evidence>
<dbReference type="InterPro" id="IPR000300">
    <property type="entry name" value="IPPc"/>
</dbReference>
<dbReference type="Pfam" id="PF22669">
    <property type="entry name" value="Exo_endo_phos2"/>
    <property type="match status" value="1"/>
</dbReference>
<dbReference type="GO" id="GO:0046856">
    <property type="term" value="P:phosphatidylinositol dephosphorylation"/>
    <property type="evidence" value="ECO:0007669"/>
    <property type="project" value="InterPro"/>
</dbReference>
<dbReference type="Proteomes" id="UP000193498">
    <property type="component" value="Unassembled WGS sequence"/>
</dbReference>
<dbReference type="Pfam" id="PF00400">
    <property type="entry name" value="WD40"/>
    <property type="match status" value="2"/>
</dbReference>
<dbReference type="PANTHER" id="PTHR11200">
    <property type="entry name" value="INOSITOL 5-PHOSPHATASE"/>
    <property type="match status" value="1"/>
</dbReference>
<dbReference type="SMART" id="SM00320">
    <property type="entry name" value="WD40"/>
    <property type="match status" value="5"/>
</dbReference>
<dbReference type="EMBL" id="MCFE01000312">
    <property type="protein sequence ID" value="ORX91661.1"/>
    <property type="molecule type" value="Genomic_DNA"/>
</dbReference>
<dbReference type="InterPro" id="IPR001680">
    <property type="entry name" value="WD40_rpt"/>
</dbReference>
<dbReference type="OrthoDB" id="2248459at2759"/>
<feature type="domain" description="Inositol polyphosphate-related phosphatase" evidence="1">
    <location>
        <begin position="297"/>
        <end position="632"/>
    </location>
</feature>